<gene>
    <name evidence="7" type="primary">pepA</name>
    <name evidence="7" type="ordered locus">Bd2554</name>
</gene>
<dbReference type="PRINTS" id="PR00481">
    <property type="entry name" value="LAMNOPPTDASE"/>
</dbReference>
<dbReference type="PROSITE" id="PS00631">
    <property type="entry name" value="CYTOSOL_AP"/>
    <property type="match status" value="1"/>
</dbReference>
<dbReference type="Pfam" id="PF00883">
    <property type="entry name" value="Peptidase_M17"/>
    <property type="match status" value="1"/>
</dbReference>
<dbReference type="GO" id="GO:0005737">
    <property type="term" value="C:cytoplasm"/>
    <property type="evidence" value="ECO:0007669"/>
    <property type="project" value="InterPro"/>
</dbReference>
<organism evidence="7 8">
    <name type="scientific">Bdellovibrio bacteriovorus (strain ATCC 15356 / DSM 50701 / NCIMB 9529 / HD100)</name>
    <dbReference type="NCBI Taxonomy" id="264462"/>
    <lineage>
        <taxon>Bacteria</taxon>
        <taxon>Pseudomonadati</taxon>
        <taxon>Bdellovibrionota</taxon>
        <taxon>Bdellovibrionia</taxon>
        <taxon>Bdellovibrionales</taxon>
        <taxon>Pseudobdellovibrionaceae</taxon>
        <taxon>Bdellovibrio</taxon>
    </lineage>
</organism>
<accession>Q6MK58</accession>
<feature type="domain" description="Cytosol aminopeptidase" evidence="6">
    <location>
        <begin position="358"/>
        <end position="365"/>
    </location>
</feature>
<evidence type="ECO:0000313" key="8">
    <source>
        <dbReference type="Proteomes" id="UP000008080"/>
    </source>
</evidence>
<protein>
    <submittedName>
        <fullName evidence="7">Cytosol aminopeptidase</fullName>
        <ecNumber evidence="7">3.4.11.1</ecNumber>
    </submittedName>
</protein>
<evidence type="ECO:0000256" key="4">
    <source>
        <dbReference type="ARBA" id="ARBA00022801"/>
    </source>
</evidence>
<evidence type="ECO:0000256" key="1">
    <source>
        <dbReference type="ARBA" id="ARBA00009528"/>
    </source>
</evidence>
<dbReference type="EC" id="3.4.11.1" evidence="7"/>
<dbReference type="EMBL" id="BX842653">
    <property type="protein sequence ID" value="CAE80351.1"/>
    <property type="molecule type" value="Genomic_DNA"/>
</dbReference>
<keyword evidence="8" id="KW-1185">Reference proteome</keyword>
<keyword evidence="2 7" id="KW-0031">Aminopeptidase</keyword>
<evidence type="ECO:0000259" key="6">
    <source>
        <dbReference type="PROSITE" id="PS00631"/>
    </source>
</evidence>
<dbReference type="HOGENOM" id="CLU_013734_6_3_7"/>
<dbReference type="RefSeq" id="WP_011164954.1">
    <property type="nucleotide sequence ID" value="NC_005363.1"/>
</dbReference>
<evidence type="ECO:0000313" key="7">
    <source>
        <dbReference type="EMBL" id="CAE80351.1"/>
    </source>
</evidence>
<dbReference type="InterPro" id="IPR011356">
    <property type="entry name" value="Leucine_aapep/pepB"/>
</dbReference>
<dbReference type="GO" id="GO:0070006">
    <property type="term" value="F:metalloaminopeptidase activity"/>
    <property type="evidence" value="ECO:0007669"/>
    <property type="project" value="InterPro"/>
</dbReference>
<evidence type="ECO:0000256" key="5">
    <source>
        <dbReference type="ARBA" id="ARBA00023211"/>
    </source>
</evidence>
<dbReference type="SUPFAM" id="SSF53187">
    <property type="entry name" value="Zn-dependent exopeptidases"/>
    <property type="match status" value="1"/>
</dbReference>
<keyword evidence="5" id="KW-0464">Manganese</keyword>
<dbReference type="GeneID" id="93013455"/>
<dbReference type="KEGG" id="bba:Bd2554"/>
<dbReference type="GO" id="GO:0030145">
    <property type="term" value="F:manganese ion binding"/>
    <property type="evidence" value="ECO:0007669"/>
    <property type="project" value="InterPro"/>
</dbReference>
<sequence length="514" mass="55565">MAKKATPAAKAAGKLQFHSWIETFDFGKELKVKNEMTGFVYFLGVDDSAKFASLIEEHALDWQVKSLKQNDREVVYFAGSSGPVWILRPRKKASVGHDGLIDEAAYSWARDQFGTLVSQLKAHHLKAVQMEFHGTEGAQDLGALVGLDVAVYNFRQFVDGKQLADLPKVALRKTLGTWDKAVAKDAMLRARAVNVARHMVNLPPNDLNPKSFAEMATKRLGFPKNTKVTVWDTKKLVSEKMGLHVAVGQGAEHGPCMVHLKYRPTKKSALKPVAIVGKGITFDTGGLDIKPSSAMRLMKKDMGGAASVIALAQWAAESNYPGPLDFYLALAENAVDGKSFRPGDVITARSGMKVEIDNTDAEGRLVLADVLDVACTQKGAEEAELVIDVATLTGAIKVGLGAEIAGLFSNDDELAAALTKAGQRSGDLNWRMPLFEKYWSDLSSPFADCKNSGGGFGGAITAALFLQKFVRGKKWAHLDVYAWTDKAHGALLASGGSGQPVQCLIEFLNSRVSK</sequence>
<dbReference type="GO" id="GO:0006508">
    <property type="term" value="P:proteolysis"/>
    <property type="evidence" value="ECO:0007669"/>
    <property type="project" value="UniProtKB-KW"/>
</dbReference>
<dbReference type="STRING" id="264462.Bd2554"/>
<dbReference type="PANTHER" id="PTHR11963:SF20">
    <property type="entry name" value="PEPTIDASE B"/>
    <property type="match status" value="1"/>
</dbReference>
<evidence type="ECO:0000256" key="2">
    <source>
        <dbReference type="ARBA" id="ARBA00022438"/>
    </source>
</evidence>
<evidence type="ECO:0000256" key="3">
    <source>
        <dbReference type="ARBA" id="ARBA00022670"/>
    </source>
</evidence>
<dbReference type="eggNOG" id="COG0260">
    <property type="taxonomic scope" value="Bacteria"/>
</dbReference>
<keyword evidence="4 7" id="KW-0378">Hydrolase</keyword>
<comment type="similarity">
    <text evidence="1">Belongs to the peptidase M17 family.</text>
</comment>
<dbReference type="CDD" id="cd00433">
    <property type="entry name" value="Peptidase_M17"/>
    <property type="match status" value="1"/>
</dbReference>
<proteinExistence type="inferred from homology"/>
<dbReference type="InterPro" id="IPR000819">
    <property type="entry name" value="Peptidase_M17_C"/>
</dbReference>
<dbReference type="Gene3D" id="3.40.630.10">
    <property type="entry name" value="Zn peptidases"/>
    <property type="match status" value="1"/>
</dbReference>
<dbReference type="Proteomes" id="UP000008080">
    <property type="component" value="Chromosome"/>
</dbReference>
<dbReference type="AlphaFoldDB" id="Q6MK58"/>
<name>Q6MK58_BDEBA</name>
<dbReference type="PANTHER" id="PTHR11963">
    <property type="entry name" value="LEUCINE AMINOPEPTIDASE-RELATED"/>
    <property type="match status" value="1"/>
</dbReference>
<reference evidence="7 8" key="1">
    <citation type="journal article" date="2004" name="Science">
        <title>A predator unmasked: life cycle of Bdellovibrio bacteriovorus from a genomic perspective.</title>
        <authorList>
            <person name="Rendulic S."/>
            <person name="Jagtap P."/>
            <person name="Rosinus A."/>
            <person name="Eppinger M."/>
            <person name="Baar C."/>
            <person name="Lanz C."/>
            <person name="Keller H."/>
            <person name="Lambert C."/>
            <person name="Evans K.J."/>
            <person name="Goesmann A."/>
            <person name="Meyer F."/>
            <person name="Sockett R.E."/>
            <person name="Schuster S.C."/>
        </authorList>
    </citation>
    <scope>NUCLEOTIDE SEQUENCE [LARGE SCALE GENOMIC DNA]</scope>
    <source>
        <strain evidence="8">ATCC 15356 / DSM 50701 / NCIMB 9529 / HD100</strain>
    </source>
</reference>
<keyword evidence="3" id="KW-0645">Protease</keyword>